<organism evidence="9 10">
    <name type="scientific">Nakaseomyces bracarensis</name>
    <dbReference type="NCBI Taxonomy" id="273131"/>
    <lineage>
        <taxon>Eukaryota</taxon>
        <taxon>Fungi</taxon>
        <taxon>Dikarya</taxon>
        <taxon>Ascomycota</taxon>
        <taxon>Saccharomycotina</taxon>
        <taxon>Saccharomycetes</taxon>
        <taxon>Saccharomycetales</taxon>
        <taxon>Saccharomycetaceae</taxon>
        <taxon>Nakaseomyces</taxon>
    </lineage>
</organism>
<dbReference type="CDD" id="cd00067">
    <property type="entry name" value="GAL4"/>
    <property type="match status" value="1"/>
</dbReference>
<dbReference type="InterPro" id="IPR036864">
    <property type="entry name" value="Zn2-C6_fun-type_DNA-bd_sf"/>
</dbReference>
<feature type="compositionally biased region" description="Basic and acidic residues" evidence="7">
    <location>
        <begin position="1"/>
        <end position="20"/>
    </location>
</feature>
<evidence type="ECO:0000256" key="6">
    <source>
        <dbReference type="ARBA" id="ARBA00023242"/>
    </source>
</evidence>
<dbReference type="EMBL" id="JBEVYD010000005">
    <property type="protein sequence ID" value="KAL3232111.1"/>
    <property type="molecule type" value="Genomic_DNA"/>
</dbReference>
<keyword evidence="6" id="KW-0539">Nucleus</keyword>
<name>A0ABR4NU32_9SACH</name>
<keyword evidence="10" id="KW-1185">Reference proteome</keyword>
<dbReference type="InterPro" id="IPR001138">
    <property type="entry name" value="Zn2Cys6_DnaBD"/>
</dbReference>
<feature type="compositionally biased region" description="Basic and acidic residues" evidence="7">
    <location>
        <begin position="28"/>
        <end position="41"/>
    </location>
</feature>
<keyword evidence="5" id="KW-0804">Transcription</keyword>
<accession>A0ABR4NU32</accession>
<dbReference type="SMART" id="SM00066">
    <property type="entry name" value="GAL4"/>
    <property type="match status" value="1"/>
</dbReference>
<dbReference type="PROSITE" id="PS50048">
    <property type="entry name" value="ZN2_CY6_FUNGAL_2"/>
    <property type="match status" value="1"/>
</dbReference>
<reference evidence="9 10" key="1">
    <citation type="submission" date="2024-05" db="EMBL/GenBank/DDBJ databases">
        <title>Long read based assembly of the Candida bracarensis genome reveals expanded adhesin content.</title>
        <authorList>
            <person name="Marcet-Houben M."/>
            <person name="Ksiezopolska E."/>
            <person name="Gabaldon T."/>
        </authorList>
    </citation>
    <scope>NUCLEOTIDE SEQUENCE [LARGE SCALE GENOMIC DNA]</scope>
    <source>
        <strain evidence="9 10">CBM6</strain>
    </source>
</reference>
<feature type="compositionally biased region" description="Low complexity" evidence="7">
    <location>
        <begin position="644"/>
        <end position="660"/>
    </location>
</feature>
<dbReference type="PANTHER" id="PTHR31668:SF9">
    <property type="entry name" value="URACIL CATABOLISM PROTEIN 2"/>
    <property type="match status" value="1"/>
</dbReference>
<evidence type="ECO:0000256" key="2">
    <source>
        <dbReference type="ARBA" id="ARBA00022833"/>
    </source>
</evidence>
<protein>
    <recommendedName>
        <fullName evidence="8">Zn(2)-C6 fungal-type domain-containing protein</fullName>
    </recommendedName>
</protein>
<evidence type="ECO:0000256" key="7">
    <source>
        <dbReference type="SAM" id="MobiDB-lite"/>
    </source>
</evidence>
<dbReference type="SUPFAM" id="SSF57701">
    <property type="entry name" value="Zn2/Cys6 DNA-binding domain"/>
    <property type="match status" value="1"/>
</dbReference>
<dbReference type="PANTHER" id="PTHR31668">
    <property type="entry name" value="GLUCOSE TRANSPORT TRANSCRIPTION REGULATOR RGT1-RELATED-RELATED"/>
    <property type="match status" value="1"/>
</dbReference>
<dbReference type="Proteomes" id="UP001623330">
    <property type="component" value="Unassembled WGS sequence"/>
</dbReference>
<evidence type="ECO:0000259" key="8">
    <source>
        <dbReference type="PROSITE" id="PS50048"/>
    </source>
</evidence>
<evidence type="ECO:0000256" key="5">
    <source>
        <dbReference type="ARBA" id="ARBA00023163"/>
    </source>
</evidence>
<gene>
    <name evidence="9" type="ORF">RNJ44_04027</name>
</gene>
<dbReference type="PROSITE" id="PS00463">
    <property type="entry name" value="ZN2_CY6_FUNGAL_1"/>
    <property type="match status" value="1"/>
</dbReference>
<comment type="caution">
    <text evidence="9">The sequence shown here is derived from an EMBL/GenBank/DDBJ whole genome shotgun (WGS) entry which is preliminary data.</text>
</comment>
<keyword evidence="1" id="KW-0479">Metal-binding</keyword>
<keyword evidence="3" id="KW-0805">Transcription regulation</keyword>
<dbReference type="Pfam" id="PF00172">
    <property type="entry name" value="Zn_clus"/>
    <property type="match status" value="1"/>
</dbReference>
<evidence type="ECO:0000256" key="1">
    <source>
        <dbReference type="ARBA" id="ARBA00022723"/>
    </source>
</evidence>
<keyword evidence="2" id="KW-0862">Zinc</keyword>
<feature type="region of interest" description="Disordered" evidence="7">
    <location>
        <begin position="1"/>
        <end position="47"/>
    </location>
</feature>
<proteinExistence type="predicted"/>
<dbReference type="InterPro" id="IPR050797">
    <property type="entry name" value="Carb_Metab_Trans_Reg"/>
</dbReference>
<dbReference type="Gene3D" id="4.10.240.10">
    <property type="entry name" value="Zn(2)-C6 fungal-type DNA-binding domain"/>
    <property type="match status" value="1"/>
</dbReference>
<feature type="domain" description="Zn(2)-C6 fungal-type" evidence="8">
    <location>
        <begin position="52"/>
        <end position="84"/>
    </location>
</feature>
<evidence type="ECO:0000313" key="10">
    <source>
        <dbReference type="Proteomes" id="UP001623330"/>
    </source>
</evidence>
<evidence type="ECO:0000256" key="4">
    <source>
        <dbReference type="ARBA" id="ARBA00023125"/>
    </source>
</evidence>
<keyword evidence="4" id="KW-0238">DNA-binding</keyword>
<evidence type="ECO:0000313" key="9">
    <source>
        <dbReference type="EMBL" id="KAL3232111.1"/>
    </source>
</evidence>
<sequence length="709" mass="82113">MAGENEKINSTDQTSKDENVPKINKPQHSADKDYKSSDDGKKPKRKKRKTSSCDVCRRFKTRCDFNLSIGKCYRCNVLSLECSLTAERQAEIDALRKIGVESLLNDNTLDKSKSNFTLSAEELTSKIRNIEGNYNELNHKLDLVLNLLQSPNFQKRTALPSVGDTSKLLPFTAMYDNVRPSNDGYRIKEPPLKLINDLDERLFPQDPKTKEAKIEREQRPSAVARVNFQNFYIQNKSLCHSLSKEFLMRSHFWIIPGGIKEIDEEYARKHLFITSVFTIIAMSFADNEKYSKEQEILYPLVERLLTNTLTMFEKLTDYDIEAVLYCSMFNISRKAKRYRQLKYNSLVLTNFALYSLLHIVDFYEIKDRVNGGVFDMTDLYHLRILNSLTACHLEYSISSGQIWEQDTAVKEFNNLVVKYPQANFADDIKVSEISLNVIVNAIFMDFRNYLHKYMVKYSVNDNENEKQLIIFEELDIWLNDWEELLTKDGAGVLLFTYDFYHIMICRSFLSNNKIDINRNPIFCDNILFTMKEHAFSLLRGFLRLPPSLIKGAPIFTTYELVYACLSLCDYIHLFDQTERQHVLSQCTRVYWHLSTIGEKMNEATDNVGTIIKSIIESSKRFVNREKNQANNSVIEHQHKSASSPASSIVSLQSNNNNNNNTPSDRISVVTQIPDVDQYDSFEDFFKGFFNNLKPSTQQIFESPDKSHDS</sequence>
<feature type="region of interest" description="Disordered" evidence="7">
    <location>
        <begin position="644"/>
        <end position="667"/>
    </location>
</feature>
<evidence type="ECO:0000256" key="3">
    <source>
        <dbReference type="ARBA" id="ARBA00023015"/>
    </source>
</evidence>